<feature type="transmembrane region" description="Helical" evidence="2">
    <location>
        <begin position="213"/>
        <end position="231"/>
    </location>
</feature>
<evidence type="ECO:0000313" key="4">
    <source>
        <dbReference type="Proteomes" id="UP001595921"/>
    </source>
</evidence>
<organism evidence="3 4">
    <name type="scientific">Halobium salinum</name>
    <dbReference type="NCBI Taxonomy" id="1364940"/>
    <lineage>
        <taxon>Archaea</taxon>
        <taxon>Methanobacteriati</taxon>
        <taxon>Methanobacteriota</taxon>
        <taxon>Stenosarchaea group</taxon>
        <taxon>Halobacteria</taxon>
        <taxon>Halobacteriales</taxon>
        <taxon>Haloferacaceae</taxon>
        <taxon>Halobium</taxon>
    </lineage>
</organism>
<feature type="compositionally biased region" description="Low complexity" evidence="1">
    <location>
        <begin position="332"/>
        <end position="354"/>
    </location>
</feature>
<feature type="compositionally biased region" description="Polar residues" evidence="1">
    <location>
        <begin position="466"/>
        <end position="480"/>
    </location>
</feature>
<feature type="transmembrane region" description="Helical" evidence="2">
    <location>
        <begin position="90"/>
        <end position="110"/>
    </location>
</feature>
<evidence type="ECO:0008006" key="5">
    <source>
        <dbReference type="Google" id="ProtNLM"/>
    </source>
</evidence>
<reference evidence="3 4" key="1">
    <citation type="journal article" date="2019" name="Int. J. Syst. Evol. Microbiol.">
        <title>The Global Catalogue of Microorganisms (GCM) 10K type strain sequencing project: providing services to taxonomists for standard genome sequencing and annotation.</title>
        <authorList>
            <consortium name="The Broad Institute Genomics Platform"/>
            <consortium name="The Broad Institute Genome Sequencing Center for Infectious Disease"/>
            <person name="Wu L."/>
            <person name="Ma J."/>
        </authorList>
    </citation>
    <scope>NUCLEOTIDE SEQUENCE [LARGE SCALE GENOMIC DNA]</scope>
    <source>
        <strain evidence="3 4">CGMCC 1.12553</strain>
    </source>
</reference>
<feature type="region of interest" description="Disordered" evidence="1">
    <location>
        <begin position="328"/>
        <end position="386"/>
    </location>
</feature>
<dbReference type="AlphaFoldDB" id="A0ABD5PIG7"/>
<dbReference type="EMBL" id="JBHSDS010000016">
    <property type="protein sequence ID" value="MFC4360246.1"/>
    <property type="molecule type" value="Genomic_DNA"/>
</dbReference>
<keyword evidence="2" id="KW-0472">Membrane</keyword>
<feature type="transmembrane region" description="Helical" evidence="2">
    <location>
        <begin position="302"/>
        <end position="325"/>
    </location>
</feature>
<comment type="caution">
    <text evidence="3">The sequence shown here is derived from an EMBL/GenBank/DDBJ whole genome shotgun (WGS) entry which is preliminary data.</text>
</comment>
<keyword evidence="2" id="KW-0812">Transmembrane</keyword>
<dbReference type="Proteomes" id="UP001595921">
    <property type="component" value="Unassembled WGS sequence"/>
</dbReference>
<dbReference type="RefSeq" id="WP_267623071.1">
    <property type="nucleotide sequence ID" value="NZ_JAODIW010000007.1"/>
</dbReference>
<feature type="transmembrane region" description="Helical" evidence="2">
    <location>
        <begin position="183"/>
        <end position="207"/>
    </location>
</feature>
<name>A0ABD5PIG7_9EURY</name>
<keyword evidence="4" id="KW-1185">Reference proteome</keyword>
<feature type="transmembrane region" description="Helical" evidence="2">
    <location>
        <begin position="130"/>
        <end position="150"/>
    </location>
</feature>
<feature type="transmembrane region" description="Helical" evidence="2">
    <location>
        <begin position="252"/>
        <end position="275"/>
    </location>
</feature>
<proteinExistence type="predicted"/>
<dbReference type="InterPro" id="IPR045782">
    <property type="entry name" value="TrbL_3"/>
</dbReference>
<keyword evidence="2" id="KW-1133">Transmembrane helix</keyword>
<feature type="region of interest" description="Disordered" evidence="1">
    <location>
        <begin position="440"/>
        <end position="493"/>
    </location>
</feature>
<evidence type="ECO:0000256" key="2">
    <source>
        <dbReference type="SAM" id="Phobius"/>
    </source>
</evidence>
<evidence type="ECO:0000256" key="1">
    <source>
        <dbReference type="SAM" id="MobiDB-lite"/>
    </source>
</evidence>
<evidence type="ECO:0000313" key="3">
    <source>
        <dbReference type="EMBL" id="MFC4360246.1"/>
    </source>
</evidence>
<sequence>MTGSRFHVPLDVVHDSIGPDTLASIQHGIATLPTDATLVPLAAVFTDWIANFFTYILTGILGFIGELIANGMRTFIIFDSPYSDPTMQAAFQHNLDIFPQLLVIMFMAGVATKPFADQREVTNFMLVWKALKVIIFVAVARQIMHFGLLLTNAIIRHIFTANYGAAFGPEVLKSSLDGAAASGAGVIIGALILSMVSVAGILLALGVFVLREFLFNATFILLPVLGAMLFLDFGPLRYTSEIAKTALRATAYMLLAGIVMAGLLQTGAAAAGAYADMAGQGATVAQTQQASDPGFGEVLEAYLFWLIGLVAPALVGIKSAAMAGLSPRRISGRQGAKSKSSSQSSSTNQSGGKSTRTALMEQARHGTSKGLGYADRKTGGIGSSAVSRAESAAGRARSAAGSTATTVLSEETVKTSKKVGAQGKKGGKRAAQDVKAGADYATRNLHQSPVDWAEAGLERYRENPAVDTSTETGPNQQKISDWTDESADKDRSK</sequence>
<accession>A0ABD5PIG7</accession>
<dbReference type="Pfam" id="PF19590">
    <property type="entry name" value="TrbL_3"/>
    <property type="match status" value="1"/>
</dbReference>
<feature type="transmembrane region" description="Helical" evidence="2">
    <location>
        <begin position="48"/>
        <end position="69"/>
    </location>
</feature>
<gene>
    <name evidence="3" type="ORF">ACFO0N_20045</name>
</gene>
<protein>
    <recommendedName>
        <fullName evidence="5">Type IV secretion system protein TrbL</fullName>
    </recommendedName>
</protein>